<name>A0A0G0TPE1_9BACT</name>
<organism evidence="1 2">
    <name type="scientific">Candidatus Nomurabacteria bacterium GW2011_GWA2_40_9</name>
    <dbReference type="NCBI Taxonomy" id="1618734"/>
    <lineage>
        <taxon>Bacteria</taxon>
        <taxon>Candidatus Nomuraibacteriota</taxon>
    </lineage>
</organism>
<proteinExistence type="predicted"/>
<accession>A0A0G0TPE1</accession>
<protein>
    <submittedName>
        <fullName evidence="1">Uncharacterized protein</fullName>
    </submittedName>
</protein>
<reference evidence="1 2" key="1">
    <citation type="journal article" date="2015" name="Nature">
        <title>rRNA introns, odd ribosomes, and small enigmatic genomes across a large radiation of phyla.</title>
        <authorList>
            <person name="Brown C.T."/>
            <person name="Hug L.A."/>
            <person name="Thomas B.C."/>
            <person name="Sharon I."/>
            <person name="Castelle C.J."/>
            <person name="Singh A."/>
            <person name="Wilkins M.J."/>
            <person name="Williams K.H."/>
            <person name="Banfield J.F."/>
        </authorList>
    </citation>
    <scope>NUCLEOTIDE SEQUENCE [LARGE SCALE GENOMIC DNA]</scope>
</reference>
<dbReference type="EMBL" id="LBZW01000023">
    <property type="protein sequence ID" value="KKR78879.1"/>
    <property type="molecule type" value="Genomic_DNA"/>
</dbReference>
<evidence type="ECO:0000313" key="1">
    <source>
        <dbReference type="EMBL" id="KKR78879.1"/>
    </source>
</evidence>
<evidence type="ECO:0000313" key="2">
    <source>
        <dbReference type="Proteomes" id="UP000034749"/>
    </source>
</evidence>
<sequence>MLESLNLFASDRPKLQLKLNRLKVKFFSLEVEKDWYFKKKNYDKVSEIEYKIIELQIKIYNLEVQIVKLEKKN</sequence>
<gene>
    <name evidence="1" type="ORF">UU24_C0023G0026</name>
</gene>
<dbReference type="AlphaFoldDB" id="A0A0G0TPE1"/>
<comment type="caution">
    <text evidence="1">The sequence shown here is derived from an EMBL/GenBank/DDBJ whole genome shotgun (WGS) entry which is preliminary data.</text>
</comment>
<dbReference type="Proteomes" id="UP000034749">
    <property type="component" value="Unassembled WGS sequence"/>
</dbReference>